<sequence length="82" mass="9880">MNKFNYHCCLRFGSISYAENEICLEAIKNFLKSFHCNSYEIEDLGGFYEIEINYENIHKQKVLRFSEALIYFSLFHRIQIIE</sequence>
<reference evidence="1 2" key="1">
    <citation type="submission" date="2012-06" db="EMBL/GenBank/DDBJ databases">
        <title>The complete genome of Ornithobacterium rhinotracheale DSM 15997.</title>
        <authorList>
            <consortium name="US DOE Joint Genome Institute (JGI-PGF)"/>
            <person name="Lucas S."/>
            <person name="Copeland A."/>
            <person name="Lapidus A."/>
            <person name="Goodwin L."/>
            <person name="Pitluck S."/>
            <person name="Peters L."/>
            <person name="Mikhailova N."/>
            <person name="Teshima H."/>
            <person name="Kyrpides N."/>
            <person name="Mavromatis K."/>
            <person name="Pagani I."/>
            <person name="Ivanova N."/>
            <person name="Ovchinnikova G."/>
            <person name="Zeytun A."/>
            <person name="Detter J.C."/>
            <person name="Han C."/>
            <person name="Land M."/>
            <person name="Hauser L."/>
            <person name="Markowitz V."/>
            <person name="Cheng J.-F."/>
            <person name="Hugenholtz P."/>
            <person name="Woyke T."/>
            <person name="Wu D."/>
            <person name="Lang E."/>
            <person name="Kopitz M."/>
            <person name="Brambilla E."/>
            <person name="Klenk H.-P."/>
            <person name="Eisen J.A."/>
        </authorList>
    </citation>
    <scope>NUCLEOTIDE SEQUENCE [LARGE SCALE GENOMIC DNA]</scope>
    <source>
        <strain evidence="2">ATCC 51463 / DSM 15997 / CCUG 23171 / LMG 9086</strain>
    </source>
</reference>
<dbReference type="GeneID" id="71570345"/>
<protein>
    <submittedName>
        <fullName evidence="1">Uncharacterized protein</fullName>
    </submittedName>
</protein>
<gene>
    <name evidence="1" type="ordered locus">Ornrh_2276</name>
</gene>
<dbReference type="GeneID" id="97259045"/>
<dbReference type="RefSeq" id="WP_014791908.1">
    <property type="nucleotide sequence ID" value="NC_018016.1"/>
</dbReference>
<dbReference type="HOGENOM" id="CLU_2554988_0_0_10"/>
<dbReference type="Proteomes" id="UP000006051">
    <property type="component" value="Chromosome"/>
</dbReference>
<organism evidence="1 2">
    <name type="scientific">Ornithobacterium rhinotracheale (strain ATCC 51463 / DSM 15997 / CCUG 23171 / CIP 104009 / LMG 9086)</name>
    <dbReference type="NCBI Taxonomy" id="867902"/>
    <lineage>
        <taxon>Bacteria</taxon>
        <taxon>Pseudomonadati</taxon>
        <taxon>Bacteroidota</taxon>
        <taxon>Flavobacteriia</taxon>
        <taxon>Flavobacteriales</taxon>
        <taxon>Weeksellaceae</taxon>
        <taxon>Ornithobacterium</taxon>
    </lineage>
</organism>
<evidence type="ECO:0000313" key="1">
    <source>
        <dbReference type="EMBL" id="AFL98407.1"/>
    </source>
</evidence>
<dbReference type="AlphaFoldDB" id="I4A373"/>
<proteinExistence type="predicted"/>
<evidence type="ECO:0000313" key="2">
    <source>
        <dbReference type="Proteomes" id="UP000006051"/>
    </source>
</evidence>
<name>I4A373_ORNRL</name>
<dbReference type="KEGG" id="orh:Ornrh_2276"/>
<dbReference type="EMBL" id="CP003283">
    <property type="protein sequence ID" value="AFL98407.1"/>
    <property type="molecule type" value="Genomic_DNA"/>
</dbReference>
<keyword evidence="2" id="KW-1185">Reference proteome</keyword>
<accession>I4A373</accession>